<evidence type="ECO:0000313" key="2">
    <source>
        <dbReference type="EMBL" id="KAK3751633.1"/>
    </source>
</evidence>
<reference evidence="2" key="1">
    <citation type="journal article" date="2023" name="G3 (Bethesda)">
        <title>A reference genome for the long-term kleptoplast-retaining sea slug Elysia crispata morphotype clarki.</title>
        <authorList>
            <person name="Eastman K.E."/>
            <person name="Pendleton A.L."/>
            <person name="Shaikh M.A."/>
            <person name="Suttiyut T."/>
            <person name="Ogas R."/>
            <person name="Tomko P."/>
            <person name="Gavelis G."/>
            <person name="Widhalm J.R."/>
            <person name="Wisecaver J.H."/>
        </authorList>
    </citation>
    <scope>NUCLEOTIDE SEQUENCE</scope>
    <source>
        <strain evidence="2">ECLA1</strain>
    </source>
</reference>
<name>A0AAE1D1M2_9GAST</name>
<dbReference type="AlphaFoldDB" id="A0AAE1D1M2"/>
<dbReference type="EMBL" id="JAWDGP010005812">
    <property type="protein sequence ID" value="KAK3751633.1"/>
    <property type="molecule type" value="Genomic_DNA"/>
</dbReference>
<proteinExistence type="predicted"/>
<feature type="region of interest" description="Disordered" evidence="1">
    <location>
        <begin position="1"/>
        <end position="34"/>
    </location>
</feature>
<organism evidence="2 3">
    <name type="scientific">Elysia crispata</name>
    <name type="common">lettuce slug</name>
    <dbReference type="NCBI Taxonomy" id="231223"/>
    <lineage>
        <taxon>Eukaryota</taxon>
        <taxon>Metazoa</taxon>
        <taxon>Spiralia</taxon>
        <taxon>Lophotrochozoa</taxon>
        <taxon>Mollusca</taxon>
        <taxon>Gastropoda</taxon>
        <taxon>Heterobranchia</taxon>
        <taxon>Euthyneura</taxon>
        <taxon>Panpulmonata</taxon>
        <taxon>Sacoglossa</taxon>
        <taxon>Placobranchoidea</taxon>
        <taxon>Plakobranchidae</taxon>
        <taxon>Elysia</taxon>
    </lineage>
</organism>
<accession>A0AAE1D1M2</accession>
<protein>
    <submittedName>
        <fullName evidence="2">Uncharacterized protein</fullName>
    </submittedName>
</protein>
<dbReference type="Proteomes" id="UP001283361">
    <property type="component" value="Unassembled WGS sequence"/>
</dbReference>
<gene>
    <name evidence="2" type="ORF">RRG08_012693</name>
</gene>
<keyword evidence="3" id="KW-1185">Reference proteome</keyword>
<evidence type="ECO:0000313" key="3">
    <source>
        <dbReference type="Proteomes" id="UP001283361"/>
    </source>
</evidence>
<evidence type="ECO:0000256" key="1">
    <source>
        <dbReference type="SAM" id="MobiDB-lite"/>
    </source>
</evidence>
<sequence>MSAKQSPTADGGSAGRPKNSFSHEPMEEEESLYSFVRQKSPRFGGSLEHTPRFGDAQRSNVSNTKDYILAFSDTEVVGEKRGKKWGRKGGDWRLGAGAAGQINNGQKMLLVTIMRYCGFVRSLPTATQTYVRRSQAFSDFIVYRKDRVKRFMSPLPIFDSIHLMWRTNPNTLIFAKTTTQHSRGTDSLDANKE</sequence>
<comment type="caution">
    <text evidence="2">The sequence shown here is derived from an EMBL/GenBank/DDBJ whole genome shotgun (WGS) entry which is preliminary data.</text>
</comment>